<dbReference type="InterPro" id="IPR012382">
    <property type="entry name" value="CobI/CbiL"/>
</dbReference>
<dbReference type="EMBL" id="JAAGRQ010000079">
    <property type="protein sequence ID" value="NDY58105.1"/>
    <property type="molecule type" value="Genomic_DNA"/>
</dbReference>
<dbReference type="NCBIfam" id="TIGR01467">
    <property type="entry name" value="cobI_cbiL"/>
    <property type="match status" value="1"/>
</dbReference>
<dbReference type="InterPro" id="IPR000878">
    <property type="entry name" value="4pyrrol_Mease"/>
</dbReference>
<keyword evidence="6" id="KW-0949">S-adenosyl-L-methionine</keyword>
<proteinExistence type="inferred from homology"/>
<evidence type="ECO:0000256" key="3">
    <source>
        <dbReference type="ARBA" id="ARBA00022573"/>
    </source>
</evidence>
<dbReference type="GO" id="GO:0030788">
    <property type="term" value="F:precorrin-2 C20-methyltransferase activity"/>
    <property type="evidence" value="ECO:0007669"/>
    <property type="project" value="UniProtKB-EC"/>
</dbReference>
<dbReference type="Gene3D" id="3.40.1010.10">
    <property type="entry name" value="Cobalt-precorrin-4 Transmethylase, Domain 1"/>
    <property type="match status" value="1"/>
</dbReference>
<dbReference type="SUPFAM" id="SSF53790">
    <property type="entry name" value="Tetrapyrrole methylase"/>
    <property type="match status" value="1"/>
</dbReference>
<dbReference type="RefSeq" id="WP_163303182.1">
    <property type="nucleotide sequence ID" value="NZ_JAAGRQ010000079.1"/>
</dbReference>
<organism evidence="9 10">
    <name type="scientific">Desulfolutivibrio sulfodismutans</name>
    <dbReference type="NCBI Taxonomy" id="63561"/>
    <lineage>
        <taxon>Bacteria</taxon>
        <taxon>Pseudomonadati</taxon>
        <taxon>Thermodesulfobacteriota</taxon>
        <taxon>Desulfovibrionia</taxon>
        <taxon>Desulfovibrionales</taxon>
        <taxon>Desulfovibrionaceae</taxon>
        <taxon>Desulfolutivibrio</taxon>
    </lineage>
</organism>
<dbReference type="Pfam" id="PF00590">
    <property type="entry name" value="TP_methylase"/>
    <property type="match status" value="1"/>
</dbReference>
<evidence type="ECO:0000256" key="7">
    <source>
        <dbReference type="PIRNR" id="PIRNR036427"/>
    </source>
</evidence>
<feature type="domain" description="Tetrapyrrole methylase" evidence="8">
    <location>
        <begin position="5"/>
        <end position="215"/>
    </location>
</feature>
<dbReference type="InterPro" id="IPR006364">
    <property type="entry name" value="CobI/CbiL/CobIJ_dom"/>
</dbReference>
<keyword evidence="3" id="KW-0169">Cobalamin biosynthesis</keyword>
<gene>
    <name evidence="9" type="primary">cobI</name>
    <name evidence="9" type="ORF">G3N56_15320</name>
</gene>
<dbReference type="CDD" id="cd11645">
    <property type="entry name" value="Precorrin_2_C20_MT"/>
    <property type="match status" value="1"/>
</dbReference>
<dbReference type="GO" id="GO:0032259">
    <property type="term" value="P:methylation"/>
    <property type="evidence" value="ECO:0007669"/>
    <property type="project" value="UniProtKB-KW"/>
</dbReference>
<evidence type="ECO:0000313" key="10">
    <source>
        <dbReference type="Proteomes" id="UP000469724"/>
    </source>
</evidence>
<dbReference type="UniPathway" id="UPA00148"/>
<evidence type="ECO:0000256" key="2">
    <source>
        <dbReference type="ARBA" id="ARBA00005879"/>
    </source>
</evidence>
<evidence type="ECO:0000256" key="4">
    <source>
        <dbReference type="ARBA" id="ARBA00022603"/>
    </source>
</evidence>
<dbReference type="PANTHER" id="PTHR43467">
    <property type="entry name" value="COBALT-PRECORRIN-2 C(20)-METHYLTRANSFERASE"/>
    <property type="match status" value="1"/>
</dbReference>
<dbReference type="InterPro" id="IPR035996">
    <property type="entry name" value="4pyrrol_Methylase_sf"/>
</dbReference>
<evidence type="ECO:0000313" key="9">
    <source>
        <dbReference type="EMBL" id="NDY58105.1"/>
    </source>
</evidence>
<dbReference type="Gene3D" id="3.30.950.10">
    <property type="entry name" value="Methyltransferase, Cobalt-precorrin-4 Transmethylase, Domain 2"/>
    <property type="match status" value="1"/>
</dbReference>
<dbReference type="PIRSF" id="PIRSF036427">
    <property type="entry name" value="Precrrn-2_mtase"/>
    <property type="match status" value="1"/>
</dbReference>
<sequence>MSLGTLFGIGAGPGDPELLTLKAARVLGQVEVILAASSTKNDYSLALNIVSPHLRPGARVVRLGFPMTRDQDVLDAAWEKNARLTADILESGRDAAFITLGDPLLYSTFGYLLPRLRALLPEARVCIVPGITSYQAAAAASGEILAESGENLLILSGVGDAARLEALLGTADRAVILKAYRNFPDIREMLRRAGRDGQTVFATRLGIDGERMWRGLDQVPDAPHYLSLCLVGRRNGCGPKGGGKSMADAVGERPENGAI</sequence>
<dbReference type="InterPro" id="IPR003043">
    <property type="entry name" value="Uropor_MeTrfase_CS"/>
</dbReference>
<evidence type="ECO:0000256" key="6">
    <source>
        <dbReference type="ARBA" id="ARBA00022691"/>
    </source>
</evidence>
<evidence type="ECO:0000256" key="1">
    <source>
        <dbReference type="ARBA" id="ARBA00004953"/>
    </source>
</evidence>
<comment type="caution">
    <text evidence="9">The sequence shown here is derived from an EMBL/GenBank/DDBJ whole genome shotgun (WGS) entry which is preliminary data.</text>
</comment>
<dbReference type="AlphaFoldDB" id="A0A7K3NQN7"/>
<name>A0A7K3NQN7_9BACT</name>
<dbReference type="EC" id="2.1.1.130" evidence="9"/>
<accession>A0A7K3NQN7</accession>
<keyword evidence="5 9" id="KW-0808">Transferase</keyword>
<dbReference type="PANTHER" id="PTHR43467:SF2">
    <property type="entry name" value="COBALT-PRECORRIN-2 C(20)-METHYLTRANSFERASE"/>
    <property type="match status" value="1"/>
</dbReference>
<evidence type="ECO:0000256" key="5">
    <source>
        <dbReference type="ARBA" id="ARBA00022679"/>
    </source>
</evidence>
<keyword evidence="4 9" id="KW-0489">Methyltransferase</keyword>
<comment type="similarity">
    <text evidence="2 7">Belongs to the precorrin methyltransferase family.</text>
</comment>
<dbReference type="InterPro" id="IPR014777">
    <property type="entry name" value="4pyrrole_Mease_sub1"/>
</dbReference>
<dbReference type="Proteomes" id="UP000469724">
    <property type="component" value="Unassembled WGS sequence"/>
</dbReference>
<reference evidence="9 10" key="1">
    <citation type="submission" date="2020-02" db="EMBL/GenBank/DDBJ databases">
        <title>Comparative genomics of sulfur disproportionating microorganisms.</title>
        <authorList>
            <person name="Ward L.M."/>
            <person name="Bertran E."/>
            <person name="Johnston D.T."/>
        </authorList>
    </citation>
    <scope>NUCLEOTIDE SEQUENCE [LARGE SCALE GENOMIC DNA]</scope>
    <source>
        <strain evidence="9 10">DSM 3696</strain>
    </source>
</reference>
<protein>
    <submittedName>
        <fullName evidence="9">Precorrin-2 C(20)-methyltransferase</fullName>
        <ecNumber evidence="9">2.1.1.130</ecNumber>
    </submittedName>
</protein>
<dbReference type="InterPro" id="IPR014776">
    <property type="entry name" value="4pyrrole_Mease_sub2"/>
</dbReference>
<evidence type="ECO:0000259" key="8">
    <source>
        <dbReference type="Pfam" id="PF00590"/>
    </source>
</evidence>
<dbReference type="GO" id="GO:0009236">
    <property type="term" value="P:cobalamin biosynthetic process"/>
    <property type="evidence" value="ECO:0007669"/>
    <property type="project" value="UniProtKB-UniRule"/>
</dbReference>
<keyword evidence="10" id="KW-1185">Reference proteome</keyword>
<comment type="pathway">
    <text evidence="1">Cofactor biosynthesis; adenosylcobalamin biosynthesis.</text>
</comment>
<dbReference type="PROSITE" id="PS00839">
    <property type="entry name" value="SUMT_1"/>
    <property type="match status" value="1"/>
</dbReference>